<proteinExistence type="predicted"/>
<dbReference type="PANTHER" id="PTHR31744:SF216">
    <property type="entry name" value="NAC TRANSCRIPTION FACTOR"/>
    <property type="match status" value="1"/>
</dbReference>
<dbReference type="GO" id="GO:0016020">
    <property type="term" value="C:membrane"/>
    <property type="evidence" value="ECO:0007669"/>
    <property type="project" value="UniProtKB-SubCell"/>
</dbReference>
<evidence type="ECO:0000256" key="7">
    <source>
        <dbReference type="ARBA" id="ARBA00023136"/>
    </source>
</evidence>
<evidence type="ECO:0000259" key="12">
    <source>
        <dbReference type="PROSITE" id="PS51005"/>
    </source>
</evidence>
<evidence type="ECO:0000256" key="1">
    <source>
        <dbReference type="ARBA" id="ARBA00004123"/>
    </source>
</evidence>
<dbReference type="FunFam" id="2.170.150.80:FF:000002">
    <property type="entry name" value="Nac domain-containing protein 86"/>
    <property type="match status" value="1"/>
</dbReference>
<keyword evidence="5" id="KW-0805">Transcription regulation</keyword>
<name>A0A7N0TIY0_KALFE</name>
<reference evidence="13" key="1">
    <citation type="submission" date="2021-01" db="UniProtKB">
        <authorList>
            <consortium name="EnsemblPlants"/>
        </authorList>
    </citation>
    <scope>IDENTIFICATION</scope>
</reference>
<keyword evidence="9" id="KW-0804">Transcription</keyword>
<dbReference type="EnsemblPlants" id="Kaladp0038s0010.1.v1.1">
    <property type="protein sequence ID" value="Kaladp0038s0010.1.v1.1"/>
    <property type="gene ID" value="Kaladp0038s0010.v1.1"/>
</dbReference>
<evidence type="ECO:0000313" key="13">
    <source>
        <dbReference type="EnsemblPlants" id="Kaladp0038s0010.1.v1.1"/>
    </source>
</evidence>
<dbReference type="Proteomes" id="UP000594263">
    <property type="component" value="Unplaced"/>
</dbReference>
<dbReference type="InterPro" id="IPR036093">
    <property type="entry name" value="NAC_dom_sf"/>
</dbReference>
<sequence length="556" mass="62753">MSLYALPLGYRFRPTDEELIDFYLRNKINGQHHHVKIIREIDVCKWEPWELPGLSVLPSDGGEWFFFAARDQKFPNSQRLNRATQRGYWKATGKDRKIKKRGRDVGMKRTLVFYTGRAPSGKRTNWVMHEYRTILKELDATHPGQGAYVLCRLFKKNDDTIEDSHHDEVQSVPTSPVSAASNLHIKSETEDFFTSGHINNLDPGRCVAGNFDKPAPLPLTSGEGSNMCCSHLDSSGTQPRDITETIMTMTAINSTSQSHLQGDLGSSFPITSSFNECEWPLQCGMGKQNDIFEYLDSVEIHDLRRDIDSHEKISPFQDETMDTDHVLKLTISRDESNFGRGLDPEVSLEQLFTELEGNCLSDTGHAIPAFSESAADPENTLFNSDDLEFDLKHYFEDVSFDGSLFYQLSNSSKEESGTSAIGDTGITLRASNQVNQPGTFDFQSQGTAARRILLQRRVGSVYHCNHAISHQLEAKSVVSQEVDLNNVKLISRTIAPRKWPLFASHGKSKRRPEEFHIRLAKKHKIWAAFAAVLFTVLIAFPGMKLLGKTHMLLDWP</sequence>
<evidence type="ECO:0000256" key="10">
    <source>
        <dbReference type="ARBA" id="ARBA00023242"/>
    </source>
</evidence>
<evidence type="ECO:0000256" key="2">
    <source>
        <dbReference type="ARBA" id="ARBA00004167"/>
    </source>
</evidence>
<dbReference type="SUPFAM" id="SSF101941">
    <property type="entry name" value="NAC domain"/>
    <property type="match status" value="1"/>
</dbReference>
<protein>
    <recommendedName>
        <fullName evidence="12">NAC domain-containing protein</fullName>
    </recommendedName>
</protein>
<keyword evidence="3 11" id="KW-0812">Transmembrane</keyword>
<feature type="domain" description="NAC" evidence="12">
    <location>
        <begin position="6"/>
        <end position="156"/>
    </location>
</feature>
<dbReference type="GO" id="GO:0005634">
    <property type="term" value="C:nucleus"/>
    <property type="evidence" value="ECO:0007669"/>
    <property type="project" value="UniProtKB-SubCell"/>
</dbReference>
<dbReference type="Gramene" id="Kaladp0038s0010.1.v1.1">
    <property type="protein sequence ID" value="Kaladp0038s0010.1.v1.1"/>
    <property type="gene ID" value="Kaladp0038s0010.v1.1"/>
</dbReference>
<evidence type="ECO:0000256" key="5">
    <source>
        <dbReference type="ARBA" id="ARBA00023015"/>
    </source>
</evidence>
<dbReference type="InterPro" id="IPR003441">
    <property type="entry name" value="NAC-dom"/>
</dbReference>
<evidence type="ECO:0000256" key="11">
    <source>
        <dbReference type="SAM" id="Phobius"/>
    </source>
</evidence>
<organism evidence="13 14">
    <name type="scientific">Kalanchoe fedtschenkoi</name>
    <name type="common">Lavender scallops</name>
    <name type="synonym">South American air plant</name>
    <dbReference type="NCBI Taxonomy" id="63787"/>
    <lineage>
        <taxon>Eukaryota</taxon>
        <taxon>Viridiplantae</taxon>
        <taxon>Streptophyta</taxon>
        <taxon>Embryophyta</taxon>
        <taxon>Tracheophyta</taxon>
        <taxon>Spermatophyta</taxon>
        <taxon>Magnoliopsida</taxon>
        <taxon>eudicotyledons</taxon>
        <taxon>Gunneridae</taxon>
        <taxon>Pentapetalae</taxon>
        <taxon>Saxifragales</taxon>
        <taxon>Crassulaceae</taxon>
        <taxon>Kalanchoe</taxon>
    </lineage>
</organism>
<keyword evidence="4 11" id="KW-1133">Transmembrane helix</keyword>
<feature type="transmembrane region" description="Helical" evidence="11">
    <location>
        <begin position="525"/>
        <end position="546"/>
    </location>
</feature>
<accession>A0A7N0TIY0</accession>
<comment type="subcellular location">
    <subcellularLocation>
        <location evidence="2">Membrane</location>
        <topology evidence="2">Single-pass membrane protein</topology>
    </subcellularLocation>
    <subcellularLocation>
        <location evidence="1">Nucleus</location>
    </subcellularLocation>
</comment>
<keyword evidence="7 11" id="KW-0472">Membrane</keyword>
<dbReference type="GO" id="GO:0006355">
    <property type="term" value="P:regulation of DNA-templated transcription"/>
    <property type="evidence" value="ECO:0007669"/>
    <property type="project" value="InterPro"/>
</dbReference>
<evidence type="ECO:0000256" key="3">
    <source>
        <dbReference type="ARBA" id="ARBA00022692"/>
    </source>
</evidence>
<evidence type="ECO:0000313" key="14">
    <source>
        <dbReference type="Proteomes" id="UP000594263"/>
    </source>
</evidence>
<evidence type="ECO:0000256" key="4">
    <source>
        <dbReference type="ARBA" id="ARBA00022989"/>
    </source>
</evidence>
<dbReference type="Pfam" id="PF02365">
    <property type="entry name" value="NAM"/>
    <property type="match status" value="1"/>
</dbReference>
<evidence type="ECO:0000256" key="9">
    <source>
        <dbReference type="ARBA" id="ARBA00023163"/>
    </source>
</evidence>
<keyword evidence="10" id="KW-0539">Nucleus</keyword>
<evidence type="ECO:0000256" key="8">
    <source>
        <dbReference type="ARBA" id="ARBA00023159"/>
    </source>
</evidence>
<keyword evidence="14" id="KW-1185">Reference proteome</keyword>
<dbReference type="PANTHER" id="PTHR31744">
    <property type="entry name" value="PROTEIN CUP-SHAPED COTYLEDON 2-RELATED"/>
    <property type="match status" value="1"/>
</dbReference>
<dbReference type="PROSITE" id="PS51005">
    <property type="entry name" value="NAC"/>
    <property type="match status" value="1"/>
</dbReference>
<dbReference type="GO" id="GO:0000976">
    <property type="term" value="F:transcription cis-regulatory region binding"/>
    <property type="evidence" value="ECO:0007669"/>
    <property type="project" value="UniProtKB-ARBA"/>
</dbReference>
<keyword evidence="6" id="KW-0238">DNA-binding</keyword>
<dbReference type="Gene3D" id="2.170.150.80">
    <property type="entry name" value="NAC domain"/>
    <property type="match status" value="1"/>
</dbReference>
<keyword evidence="8" id="KW-0010">Activator</keyword>
<dbReference type="AlphaFoldDB" id="A0A7N0TIY0"/>
<evidence type="ECO:0000256" key="6">
    <source>
        <dbReference type="ARBA" id="ARBA00023125"/>
    </source>
</evidence>